<comment type="caution">
    <text evidence="2">The sequence shown here is derived from an EMBL/GenBank/DDBJ whole genome shotgun (WGS) entry which is preliminary data.</text>
</comment>
<evidence type="ECO:0000256" key="1">
    <source>
        <dbReference type="SAM" id="Phobius"/>
    </source>
</evidence>
<keyword evidence="1" id="KW-0472">Membrane</keyword>
<keyword evidence="1" id="KW-1133">Transmembrane helix</keyword>
<reference evidence="3" key="1">
    <citation type="journal article" date="2019" name="Int. J. Syst. Evol. Microbiol.">
        <title>The Global Catalogue of Microorganisms (GCM) 10K type strain sequencing project: providing services to taxonomists for standard genome sequencing and annotation.</title>
        <authorList>
            <consortium name="The Broad Institute Genomics Platform"/>
            <consortium name="The Broad Institute Genome Sequencing Center for Infectious Disease"/>
            <person name="Wu L."/>
            <person name="Ma J."/>
        </authorList>
    </citation>
    <scope>NUCLEOTIDE SEQUENCE [LARGE SCALE GENOMIC DNA]</scope>
    <source>
        <strain evidence="3">JCM 9371</strain>
    </source>
</reference>
<protein>
    <submittedName>
        <fullName evidence="2">Uncharacterized protein</fullName>
    </submittedName>
</protein>
<name>A0ABW2XN21_9ACTN</name>
<organism evidence="2 3">
    <name type="scientific">Actinomadura fibrosa</name>
    <dbReference type="NCBI Taxonomy" id="111802"/>
    <lineage>
        <taxon>Bacteria</taxon>
        <taxon>Bacillati</taxon>
        <taxon>Actinomycetota</taxon>
        <taxon>Actinomycetes</taxon>
        <taxon>Streptosporangiales</taxon>
        <taxon>Thermomonosporaceae</taxon>
        <taxon>Actinomadura</taxon>
    </lineage>
</organism>
<dbReference type="RefSeq" id="WP_131758269.1">
    <property type="nucleotide sequence ID" value="NZ_CAACUY010000047.1"/>
</dbReference>
<dbReference type="EMBL" id="JBHTGP010000013">
    <property type="protein sequence ID" value="MFD0687781.1"/>
    <property type="molecule type" value="Genomic_DNA"/>
</dbReference>
<feature type="transmembrane region" description="Helical" evidence="1">
    <location>
        <begin position="123"/>
        <end position="146"/>
    </location>
</feature>
<accession>A0ABW2XN21</accession>
<evidence type="ECO:0000313" key="3">
    <source>
        <dbReference type="Proteomes" id="UP001597063"/>
    </source>
</evidence>
<evidence type="ECO:0000313" key="2">
    <source>
        <dbReference type="EMBL" id="MFD0687781.1"/>
    </source>
</evidence>
<feature type="transmembrane region" description="Helical" evidence="1">
    <location>
        <begin position="12"/>
        <end position="36"/>
    </location>
</feature>
<dbReference type="Proteomes" id="UP001597063">
    <property type="component" value="Unassembled WGS sequence"/>
</dbReference>
<gene>
    <name evidence="2" type="ORF">ACFQZM_25020</name>
</gene>
<keyword evidence="1" id="KW-0812">Transmembrane</keyword>
<sequence length="147" mass="16756">MARRRTRDQTRNAWWAGMAVLTAIALFAQIWQLWIIPVLAWIVYELCYCPTNCGVQTNHGEPCRNHANGRLYACSLTVHRRMKNRALLELLPIKSARYRGTADSETPGMGMTEQAVLEPHQRLMVYLIAVVSMVMTIQLVLTIMALL</sequence>
<proteinExistence type="predicted"/>
<keyword evidence="3" id="KW-1185">Reference proteome</keyword>